<organism evidence="1 2">
    <name type="scientific">Catharanthus roseus</name>
    <name type="common">Madagascar periwinkle</name>
    <name type="synonym">Vinca rosea</name>
    <dbReference type="NCBI Taxonomy" id="4058"/>
    <lineage>
        <taxon>Eukaryota</taxon>
        <taxon>Viridiplantae</taxon>
        <taxon>Streptophyta</taxon>
        <taxon>Embryophyta</taxon>
        <taxon>Tracheophyta</taxon>
        <taxon>Spermatophyta</taxon>
        <taxon>Magnoliopsida</taxon>
        <taxon>eudicotyledons</taxon>
        <taxon>Gunneridae</taxon>
        <taxon>Pentapetalae</taxon>
        <taxon>asterids</taxon>
        <taxon>lamiids</taxon>
        <taxon>Gentianales</taxon>
        <taxon>Apocynaceae</taxon>
        <taxon>Rauvolfioideae</taxon>
        <taxon>Vinceae</taxon>
        <taxon>Catharanthinae</taxon>
        <taxon>Catharanthus</taxon>
    </lineage>
</organism>
<sequence>MNPKKKKNIKRRRRRSRRSIHSAATLALRTTTGTKFPLLKFVLLICMWISFVLSSNLSLKSDTLMKRREEMPLESQLFQLLNEDEEQEYHAAADDDDDREDNGMVSEDPVISEPCLTVIGNLSSSLYGGLKIKTQVLLIPALVLFQTSGGGTTTGLNFAAALICSLLVITMVASKLK</sequence>
<accession>A0ACC0BXP6</accession>
<evidence type="ECO:0000313" key="1">
    <source>
        <dbReference type="EMBL" id="KAI5677452.1"/>
    </source>
</evidence>
<dbReference type="Proteomes" id="UP001060085">
    <property type="component" value="Linkage Group LG02"/>
</dbReference>
<evidence type="ECO:0000313" key="2">
    <source>
        <dbReference type="Proteomes" id="UP001060085"/>
    </source>
</evidence>
<name>A0ACC0BXP6_CATRO</name>
<reference evidence="2" key="1">
    <citation type="journal article" date="2023" name="Nat. Plants">
        <title>Single-cell RNA sequencing provides a high-resolution roadmap for understanding the multicellular compartmentation of specialized metabolism.</title>
        <authorList>
            <person name="Sun S."/>
            <person name="Shen X."/>
            <person name="Li Y."/>
            <person name="Li Y."/>
            <person name="Wang S."/>
            <person name="Li R."/>
            <person name="Zhang H."/>
            <person name="Shen G."/>
            <person name="Guo B."/>
            <person name="Wei J."/>
            <person name="Xu J."/>
            <person name="St-Pierre B."/>
            <person name="Chen S."/>
            <person name="Sun C."/>
        </authorList>
    </citation>
    <scope>NUCLEOTIDE SEQUENCE [LARGE SCALE GENOMIC DNA]</scope>
</reference>
<keyword evidence="2" id="KW-1185">Reference proteome</keyword>
<proteinExistence type="predicted"/>
<gene>
    <name evidence="1" type="ORF">M9H77_08402</name>
</gene>
<dbReference type="EMBL" id="CM044702">
    <property type="protein sequence ID" value="KAI5677452.1"/>
    <property type="molecule type" value="Genomic_DNA"/>
</dbReference>
<comment type="caution">
    <text evidence="1">The sequence shown here is derived from an EMBL/GenBank/DDBJ whole genome shotgun (WGS) entry which is preliminary data.</text>
</comment>
<protein>
    <submittedName>
        <fullName evidence="1">Uncharacterized protein</fullName>
    </submittedName>
</protein>